<dbReference type="EMBL" id="JBHTMB010000144">
    <property type="protein sequence ID" value="MFD1235127.1"/>
    <property type="molecule type" value="Genomic_DNA"/>
</dbReference>
<protein>
    <submittedName>
        <fullName evidence="1">DLW-39 family protein</fullName>
    </submittedName>
</protein>
<dbReference type="RefSeq" id="WP_013672235.1">
    <property type="nucleotide sequence ID" value="NZ_BAABKS010000080.1"/>
</dbReference>
<name>A0ABW3VJD2_9PSEU</name>
<accession>A0ABW3VJD2</accession>
<evidence type="ECO:0000313" key="1">
    <source>
        <dbReference type="EMBL" id="MFD1235127.1"/>
    </source>
</evidence>
<reference evidence="2" key="1">
    <citation type="journal article" date="2019" name="Int. J. Syst. Evol. Microbiol.">
        <title>The Global Catalogue of Microorganisms (GCM) 10K type strain sequencing project: providing services to taxonomists for standard genome sequencing and annotation.</title>
        <authorList>
            <consortium name="The Broad Institute Genomics Platform"/>
            <consortium name="The Broad Institute Genome Sequencing Center for Infectious Disease"/>
            <person name="Wu L."/>
            <person name="Ma J."/>
        </authorList>
    </citation>
    <scope>NUCLEOTIDE SEQUENCE [LARGE SCALE GENOMIC DNA]</scope>
    <source>
        <strain evidence="2">CCUG 49018</strain>
    </source>
</reference>
<sequence>MISLKKLIALVVVAGAALLVVTKLRGRNEDDLWHEATTN</sequence>
<comment type="caution">
    <text evidence="1">The sequence shown here is derived from an EMBL/GenBank/DDBJ whole genome shotgun (WGS) entry which is preliminary data.</text>
</comment>
<proteinExistence type="predicted"/>
<dbReference type="NCBIfam" id="NF038356">
    <property type="entry name" value="actino_DLW39"/>
    <property type="match status" value="1"/>
</dbReference>
<evidence type="ECO:0000313" key="2">
    <source>
        <dbReference type="Proteomes" id="UP001597182"/>
    </source>
</evidence>
<gene>
    <name evidence="1" type="ORF">ACFQ34_17700</name>
</gene>
<organism evidence="1 2">
    <name type="scientific">Pseudonocardia benzenivorans</name>
    <dbReference type="NCBI Taxonomy" id="228005"/>
    <lineage>
        <taxon>Bacteria</taxon>
        <taxon>Bacillati</taxon>
        <taxon>Actinomycetota</taxon>
        <taxon>Actinomycetes</taxon>
        <taxon>Pseudonocardiales</taxon>
        <taxon>Pseudonocardiaceae</taxon>
        <taxon>Pseudonocardia</taxon>
    </lineage>
</organism>
<keyword evidence="2" id="KW-1185">Reference proteome</keyword>
<dbReference type="InterPro" id="IPR047990">
    <property type="entry name" value="DLW39-like"/>
</dbReference>
<dbReference type="Proteomes" id="UP001597182">
    <property type="component" value="Unassembled WGS sequence"/>
</dbReference>